<evidence type="ECO:0000313" key="7">
    <source>
        <dbReference type="Proteomes" id="UP000694892"/>
    </source>
</evidence>
<keyword evidence="2" id="KW-0863">Zinc-finger</keyword>
<protein>
    <recommendedName>
        <fullName evidence="5">CHHC U11-48K-type domain-containing protein</fullName>
    </recommendedName>
</protein>
<dbReference type="PROSITE" id="PS51800">
    <property type="entry name" value="ZF_CHHC_U11_48K"/>
    <property type="match status" value="2"/>
</dbReference>
<keyword evidence="1" id="KW-0479">Metal-binding</keyword>
<feature type="region of interest" description="Disordered" evidence="4">
    <location>
        <begin position="149"/>
        <end position="230"/>
    </location>
</feature>
<dbReference type="OMA" id="ANANPWC"/>
<dbReference type="Proteomes" id="UP000694892">
    <property type="component" value="Chromosome 2L"/>
</dbReference>
<dbReference type="EMBL" id="CM004468">
    <property type="protein sequence ID" value="OCT95855.1"/>
    <property type="molecule type" value="Genomic_DNA"/>
</dbReference>
<reference evidence="7" key="1">
    <citation type="journal article" date="2016" name="Nature">
        <title>Genome evolution in the allotetraploid frog Xenopus laevis.</title>
        <authorList>
            <person name="Session A.M."/>
            <person name="Uno Y."/>
            <person name="Kwon T."/>
            <person name="Chapman J.A."/>
            <person name="Toyoda A."/>
            <person name="Takahashi S."/>
            <person name="Fukui A."/>
            <person name="Hikosaka A."/>
            <person name="Suzuki A."/>
            <person name="Kondo M."/>
            <person name="van Heeringen S.J."/>
            <person name="Quigley I."/>
            <person name="Heinz S."/>
            <person name="Ogino H."/>
            <person name="Ochi H."/>
            <person name="Hellsten U."/>
            <person name="Lyons J.B."/>
            <person name="Simakov O."/>
            <person name="Putnam N."/>
            <person name="Stites J."/>
            <person name="Kuroki Y."/>
            <person name="Tanaka T."/>
            <person name="Michiue T."/>
            <person name="Watanabe M."/>
            <person name="Bogdanovic O."/>
            <person name="Lister R."/>
            <person name="Georgiou G."/>
            <person name="Paranjpe S.S."/>
            <person name="van Kruijsbergen I."/>
            <person name="Shu S."/>
            <person name="Carlson J."/>
            <person name="Kinoshita T."/>
            <person name="Ohta Y."/>
            <person name="Mawaribuchi S."/>
            <person name="Jenkins J."/>
            <person name="Grimwood J."/>
            <person name="Schmutz J."/>
            <person name="Mitros T."/>
            <person name="Mozaffari S.V."/>
            <person name="Suzuki Y."/>
            <person name="Haramoto Y."/>
            <person name="Yamamoto T.S."/>
            <person name="Takagi C."/>
            <person name="Heald R."/>
            <person name="Miller K."/>
            <person name="Haudenschild C."/>
            <person name="Kitzman J."/>
            <person name="Nakayama T."/>
            <person name="Izutsu Y."/>
            <person name="Robert J."/>
            <person name="Fortriede J."/>
            <person name="Burns K."/>
            <person name="Lotay V."/>
            <person name="Karimi K."/>
            <person name="Yasuoka Y."/>
            <person name="Dichmann D.S."/>
            <person name="Flajnik M.F."/>
            <person name="Houston D.W."/>
            <person name="Shendure J."/>
            <person name="DuPasquier L."/>
            <person name="Vize P.D."/>
            <person name="Zorn A.M."/>
            <person name="Ito M."/>
            <person name="Marcotte E.M."/>
            <person name="Wallingford J.B."/>
            <person name="Ito Y."/>
            <person name="Asashima M."/>
            <person name="Ueno N."/>
            <person name="Matsuda Y."/>
            <person name="Veenstra G.J."/>
            <person name="Fujiyama A."/>
            <person name="Harland R.M."/>
            <person name="Taira M."/>
            <person name="Rokhsar D.S."/>
        </authorList>
    </citation>
    <scope>NUCLEOTIDE SEQUENCE [LARGE SCALE GENOMIC DNA]</scope>
    <source>
        <strain evidence="7">J</strain>
    </source>
</reference>
<dbReference type="SUPFAM" id="SSF57667">
    <property type="entry name" value="beta-beta-alpha zinc fingers"/>
    <property type="match status" value="2"/>
</dbReference>
<organism evidence="6 7">
    <name type="scientific">Xenopus laevis</name>
    <name type="common">African clawed frog</name>
    <dbReference type="NCBI Taxonomy" id="8355"/>
    <lineage>
        <taxon>Eukaryota</taxon>
        <taxon>Metazoa</taxon>
        <taxon>Chordata</taxon>
        <taxon>Craniata</taxon>
        <taxon>Vertebrata</taxon>
        <taxon>Euteleostomi</taxon>
        <taxon>Amphibia</taxon>
        <taxon>Batrachia</taxon>
        <taxon>Anura</taxon>
        <taxon>Pipoidea</taxon>
        <taxon>Pipidae</taxon>
        <taxon>Xenopodinae</taxon>
        <taxon>Xenopus</taxon>
        <taxon>Xenopus</taxon>
    </lineage>
</organism>
<feature type="compositionally biased region" description="Basic and acidic residues" evidence="4">
    <location>
        <begin position="165"/>
        <end position="175"/>
    </location>
</feature>
<feature type="domain" description="CHHC U11-48K-type" evidence="5">
    <location>
        <begin position="40"/>
        <end position="67"/>
    </location>
</feature>
<evidence type="ECO:0000256" key="2">
    <source>
        <dbReference type="ARBA" id="ARBA00022771"/>
    </source>
</evidence>
<feature type="compositionally biased region" description="Polar residues" evidence="4">
    <location>
        <begin position="149"/>
        <end position="164"/>
    </location>
</feature>
<name>A0A974HZJ3_XENLA</name>
<proteinExistence type="predicted"/>
<feature type="compositionally biased region" description="Polar residues" evidence="4">
    <location>
        <begin position="188"/>
        <end position="200"/>
    </location>
</feature>
<dbReference type="GO" id="GO:0008270">
    <property type="term" value="F:zinc ion binding"/>
    <property type="evidence" value="ECO:0007669"/>
    <property type="project" value="UniProtKB-KW"/>
</dbReference>
<evidence type="ECO:0000256" key="4">
    <source>
        <dbReference type="SAM" id="MobiDB-lite"/>
    </source>
</evidence>
<dbReference type="PANTHER" id="PTHR21402">
    <property type="entry name" value="GAMETOCYTE SPECIFIC FACTOR 1-RELATED"/>
    <property type="match status" value="1"/>
</dbReference>
<keyword evidence="3" id="KW-0862">Zinc</keyword>
<dbReference type="AlphaFoldDB" id="A0A974HZJ3"/>
<dbReference type="Pfam" id="PF05253">
    <property type="entry name" value="zf-U11-48K"/>
    <property type="match status" value="2"/>
</dbReference>
<sequence>MEFDELMQCPYDKNHMIRPSRFPYHLVKCRENNRAAAKILATCPYNARHRVPKQELDLHMASCEYRVTMEPISAAFSHQKVETSTWQSPPCEEVWETDEDPVSRPKPFILNDFTPSQPFNMSEGDGNMPYTGISSNYRPEVQPMNSVMQVKQNQPEPEPFTTSERNYDPRSKEPPNPKQPAVNGYKPATTNTNPWCRQTGGSRGAAPPKLGAKSSDEGPRNKEFPTPKANLMNEYVPVAANANPWCRQPGGSSAASEPLGVDSFDEWPCLGRQPWVRK</sequence>
<gene>
    <name evidence="6" type="ORF">XELAEV_18013545mg</name>
</gene>
<evidence type="ECO:0000259" key="5">
    <source>
        <dbReference type="PROSITE" id="PS51800"/>
    </source>
</evidence>
<evidence type="ECO:0000313" key="6">
    <source>
        <dbReference type="EMBL" id="OCT95855.1"/>
    </source>
</evidence>
<dbReference type="InterPro" id="IPR051591">
    <property type="entry name" value="UPF0224_FAM112_RNA_Proc"/>
</dbReference>
<accession>A0A974HZJ3</accession>
<evidence type="ECO:0000256" key="1">
    <source>
        <dbReference type="ARBA" id="ARBA00022723"/>
    </source>
</evidence>
<dbReference type="InterPro" id="IPR036236">
    <property type="entry name" value="Znf_C2H2_sf"/>
</dbReference>
<dbReference type="InterPro" id="IPR022776">
    <property type="entry name" value="TRM13/UPF0224_CHHC_Znf_dom"/>
</dbReference>
<evidence type="ECO:0000256" key="3">
    <source>
        <dbReference type="ARBA" id="ARBA00022833"/>
    </source>
</evidence>
<feature type="region of interest" description="Disordered" evidence="4">
    <location>
        <begin position="249"/>
        <end position="278"/>
    </location>
</feature>
<feature type="compositionally biased region" description="Basic and acidic residues" evidence="4">
    <location>
        <begin position="214"/>
        <end position="225"/>
    </location>
</feature>
<dbReference type="PANTHER" id="PTHR21402:SF5">
    <property type="entry name" value="GAMETOCYTE SPECIFIC FACTOR 1"/>
    <property type="match status" value="1"/>
</dbReference>
<feature type="domain" description="CHHC U11-48K-type" evidence="5">
    <location>
        <begin position="6"/>
        <end position="33"/>
    </location>
</feature>